<dbReference type="InterPro" id="IPR052019">
    <property type="entry name" value="F420H2_bilvrd_red/Heme_oxyg"/>
</dbReference>
<dbReference type="PANTHER" id="PTHR35176:SF1">
    <property type="entry name" value="F420H(2)-DEPENDENT BILIVERDIN REDUCTASE"/>
    <property type="match status" value="1"/>
</dbReference>
<gene>
    <name evidence="3" type="ORF">FDO65_07755</name>
</gene>
<keyword evidence="1" id="KW-0560">Oxidoreductase</keyword>
<proteinExistence type="predicted"/>
<evidence type="ECO:0000256" key="1">
    <source>
        <dbReference type="ARBA" id="ARBA00023002"/>
    </source>
</evidence>
<reference evidence="3 4" key="1">
    <citation type="submission" date="2019-05" db="EMBL/GenBank/DDBJ databases">
        <title>Nakamurella sp. N5BH11, whole genome shotgun sequence.</title>
        <authorList>
            <person name="Tuo L."/>
        </authorList>
    </citation>
    <scope>NUCLEOTIDE SEQUENCE [LARGE SCALE GENOMIC DNA]</scope>
    <source>
        <strain evidence="3 4">N5BH11</strain>
    </source>
</reference>
<dbReference type="InterPro" id="IPR012349">
    <property type="entry name" value="Split_barrel_FMN-bd"/>
</dbReference>
<dbReference type="RefSeq" id="WP_137448765.1">
    <property type="nucleotide sequence ID" value="NZ_SZZH01000001.1"/>
</dbReference>
<accession>A0A4U6QM42</accession>
<evidence type="ECO:0000313" key="3">
    <source>
        <dbReference type="EMBL" id="TKV61461.1"/>
    </source>
</evidence>
<dbReference type="InterPro" id="IPR019920">
    <property type="entry name" value="F420-binding_dom_put"/>
</dbReference>
<dbReference type="PANTHER" id="PTHR35176">
    <property type="entry name" value="HEME OXYGENASE HI_0854-RELATED"/>
    <property type="match status" value="1"/>
</dbReference>
<protein>
    <submittedName>
        <fullName evidence="3">TIGR03618 family F420-dependent PPOX class oxidoreductase</fullName>
    </submittedName>
</protein>
<dbReference type="GO" id="GO:0016627">
    <property type="term" value="F:oxidoreductase activity, acting on the CH-CH group of donors"/>
    <property type="evidence" value="ECO:0007669"/>
    <property type="project" value="TreeGrafter"/>
</dbReference>
<comment type="caution">
    <text evidence="3">The sequence shown here is derived from an EMBL/GenBank/DDBJ whole genome shotgun (WGS) entry which is preliminary data.</text>
</comment>
<dbReference type="EMBL" id="SZZH01000001">
    <property type="protein sequence ID" value="TKV61461.1"/>
    <property type="molecule type" value="Genomic_DNA"/>
</dbReference>
<organism evidence="3 4">
    <name type="scientific">Nakamurella flava</name>
    <dbReference type="NCBI Taxonomy" id="2576308"/>
    <lineage>
        <taxon>Bacteria</taxon>
        <taxon>Bacillati</taxon>
        <taxon>Actinomycetota</taxon>
        <taxon>Actinomycetes</taxon>
        <taxon>Nakamurellales</taxon>
        <taxon>Nakamurellaceae</taxon>
        <taxon>Nakamurella</taxon>
    </lineage>
</organism>
<dbReference type="Pfam" id="PF01243">
    <property type="entry name" value="PNPOx_N"/>
    <property type="match status" value="1"/>
</dbReference>
<evidence type="ECO:0000313" key="4">
    <source>
        <dbReference type="Proteomes" id="UP000306985"/>
    </source>
</evidence>
<evidence type="ECO:0000259" key="2">
    <source>
        <dbReference type="Pfam" id="PF01243"/>
    </source>
</evidence>
<keyword evidence="4" id="KW-1185">Reference proteome</keyword>
<sequence>MSIDPHNPPADVLQFLTDRHLASLTTVRRNGSLHVVAVGFTYEPATATARIITSDGSVKVRNAERPGPDGAAPRAAVCSVDGPSWISLEGPCRVLREPAAIADAERRYAARYREPRPNPRRVVVAITVERMLGSARLR</sequence>
<dbReference type="SUPFAM" id="SSF50475">
    <property type="entry name" value="FMN-binding split barrel"/>
    <property type="match status" value="1"/>
</dbReference>
<dbReference type="Proteomes" id="UP000306985">
    <property type="component" value="Unassembled WGS sequence"/>
</dbReference>
<dbReference type="GO" id="GO:0005829">
    <property type="term" value="C:cytosol"/>
    <property type="evidence" value="ECO:0007669"/>
    <property type="project" value="TreeGrafter"/>
</dbReference>
<dbReference type="NCBIfam" id="TIGR03618">
    <property type="entry name" value="Rv1155_F420"/>
    <property type="match status" value="1"/>
</dbReference>
<name>A0A4U6QM42_9ACTN</name>
<dbReference type="GO" id="GO:0070967">
    <property type="term" value="F:coenzyme F420 binding"/>
    <property type="evidence" value="ECO:0007669"/>
    <property type="project" value="TreeGrafter"/>
</dbReference>
<dbReference type="AlphaFoldDB" id="A0A4U6QM42"/>
<dbReference type="Gene3D" id="2.30.110.10">
    <property type="entry name" value="Electron Transport, Fmn-binding Protein, Chain A"/>
    <property type="match status" value="1"/>
</dbReference>
<feature type="domain" description="Pyridoxamine 5'-phosphate oxidase N-terminal" evidence="2">
    <location>
        <begin position="12"/>
        <end position="131"/>
    </location>
</feature>
<dbReference type="InterPro" id="IPR011576">
    <property type="entry name" value="Pyridox_Oxase_N"/>
</dbReference>
<dbReference type="OrthoDB" id="4551790at2"/>